<feature type="domain" description="Malonyl-CoA:ACP transacylase (MAT)" evidence="5">
    <location>
        <begin position="150"/>
        <end position="447"/>
    </location>
</feature>
<dbReference type="GO" id="GO:0016740">
    <property type="term" value="F:transferase activity"/>
    <property type="evidence" value="ECO:0007669"/>
    <property type="project" value="UniProtKB-KW"/>
</dbReference>
<evidence type="ECO:0000256" key="3">
    <source>
        <dbReference type="ARBA" id="ARBA00023268"/>
    </source>
</evidence>
<evidence type="ECO:0000256" key="1">
    <source>
        <dbReference type="ARBA" id="ARBA00022450"/>
    </source>
</evidence>
<evidence type="ECO:0000313" key="7">
    <source>
        <dbReference type="Proteomes" id="UP001519325"/>
    </source>
</evidence>
<dbReference type="Pfam" id="PF00109">
    <property type="entry name" value="ketoacyl-synt"/>
    <property type="match status" value="1"/>
</dbReference>
<comment type="caution">
    <text evidence="6">The sequence shown here is derived from an EMBL/GenBank/DDBJ whole genome shotgun (WGS) entry which is preliminary data.</text>
</comment>
<feature type="region of interest" description="Disordered" evidence="4">
    <location>
        <begin position="464"/>
        <end position="500"/>
    </location>
</feature>
<dbReference type="InterPro" id="IPR014030">
    <property type="entry name" value="Ketoacyl_synth_N"/>
</dbReference>
<proteinExistence type="predicted"/>
<keyword evidence="2" id="KW-0597">Phosphoprotein</keyword>
<organism evidence="6 7">
    <name type="scientific">Nocardia goodfellowii</name>
    <dbReference type="NCBI Taxonomy" id="882446"/>
    <lineage>
        <taxon>Bacteria</taxon>
        <taxon>Bacillati</taxon>
        <taxon>Actinomycetota</taxon>
        <taxon>Actinomycetes</taxon>
        <taxon>Mycobacteriales</taxon>
        <taxon>Nocardiaceae</taxon>
        <taxon>Nocardia</taxon>
    </lineage>
</organism>
<dbReference type="SMART" id="SM00827">
    <property type="entry name" value="PKS_AT"/>
    <property type="match status" value="1"/>
</dbReference>
<dbReference type="PANTHER" id="PTHR43775">
    <property type="entry name" value="FATTY ACID SYNTHASE"/>
    <property type="match status" value="1"/>
</dbReference>
<dbReference type="Proteomes" id="UP001519325">
    <property type="component" value="Unassembled WGS sequence"/>
</dbReference>
<dbReference type="Pfam" id="PF00698">
    <property type="entry name" value="Acyl_transf_1"/>
    <property type="match status" value="1"/>
</dbReference>
<dbReference type="SUPFAM" id="SSF52151">
    <property type="entry name" value="FabD/lysophospholipase-like"/>
    <property type="match status" value="1"/>
</dbReference>
<dbReference type="Gene3D" id="3.40.366.10">
    <property type="entry name" value="Malonyl-Coenzyme A Acyl Carrier Protein, domain 2"/>
    <property type="match status" value="1"/>
</dbReference>
<dbReference type="SUPFAM" id="SSF55048">
    <property type="entry name" value="Probable ACP-binding domain of malonyl-CoA ACP transacylase"/>
    <property type="match status" value="1"/>
</dbReference>
<evidence type="ECO:0000256" key="4">
    <source>
        <dbReference type="SAM" id="MobiDB-lite"/>
    </source>
</evidence>
<dbReference type="SUPFAM" id="SSF53901">
    <property type="entry name" value="Thiolase-like"/>
    <property type="match status" value="1"/>
</dbReference>
<dbReference type="PANTHER" id="PTHR43775:SF37">
    <property type="entry name" value="SI:DKEY-61P9.11"/>
    <property type="match status" value="1"/>
</dbReference>
<dbReference type="Gene3D" id="3.30.70.3290">
    <property type="match status" value="1"/>
</dbReference>
<dbReference type="InterPro" id="IPR014043">
    <property type="entry name" value="Acyl_transferase_dom"/>
</dbReference>
<protein>
    <submittedName>
        <fullName evidence="6">Acyl transferase domain-containing protein</fullName>
    </submittedName>
</protein>
<reference evidence="6 7" key="1">
    <citation type="submission" date="2021-03" db="EMBL/GenBank/DDBJ databases">
        <title>Sequencing the genomes of 1000 actinobacteria strains.</title>
        <authorList>
            <person name="Klenk H.-P."/>
        </authorList>
    </citation>
    <scope>NUCLEOTIDE SEQUENCE [LARGE SCALE GENOMIC DNA]</scope>
    <source>
        <strain evidence="6 7">DSM 45516</strain>
    </source>
</reference>
<evidence type="ECO:0000313" key="6">
    <source>
        <dbReference type="EMBL" id="MBP2192275.1"/>
    </source>
</evidence>
<dbReference type="InterPro" id="IPR016035">
    <property type="entry name" value="Acyl_Trfase/lysoPLipase"/>
</dbReference>
<dbReference type="InterPro" id="IPR050091">
    <property type="entry name" value="PKS_NRPS_Biosynth_Enz"/>
</dbReference>
<evidence type="ECO:0000256" key="2">
    <source>
        <dbReference type="ARBA" id="ARBA00022553"/>
    </source>
</evidence>
<keyword evidence="1" id="KW-0596">Phosphopantetheine</keyword>
<dbReference type="RefSeq" id="WP_307869755.1">
    <property type="nucleotide sequence ID" value="NZ_JAGGMR010000001.1"/>
</dbReference>
<dbReference type="InterPro" id="IPR016036">
    <property type="entry name" value="Malonyl_transacylase_ACP-bd"/>
</dbReference>
<gene>
    <name evidence="6" type="ORF">BJ987_005176</name>
</gene>
<dbReference type="InterPro" id="IPR001227">
    <property type="entry name" value="Ac_transferase_dom_sf"/>
</dbReference>
<keyword evidence="6" id="KW-0808">Transferase</keyword>
<dbReference type="EMBL" id="JAGGMR010000001">
    <property type="protein sequence ID" value="MBP2192275.1"/>
    <property type="molecule type" value="Genomic_DNA"/>
</dbReference>
<dbReference type="Gene3D" id="3.40.47.10">
    <property type="match status" value="1"/>
</dbReference>
<keyword evidence="7" id="KW-1185">Reference proteome</keyword>
<keyword evidence="3" id="KW-0511">Multifunctional enzyme</keyword>
<accession>A0ABS4QMA7</accession>
<feature type="compositionally biased region" description="Basic and acidic residues" evidence="4">
    <location>
        <begin position="474"/>
        <end position="485"/>
    </location>
</feature>
<name>A0ABS4QMA7_9NOCA</name>
<dbReference type="InterPro" id="IPR016039">
    <property type="entry name" value="Thiolase-like"/>
</dbReference>
<sequence>MSDIAIAGIGRRFAGGIDAPESFWQFVAGEQHAVPEIPADRWGYRRYAHARRREPVARPPRHYGVLPLSARSAPAVRALAGRFADLLSAGADPGRLAEAAWTRLAHHPFRTGILLDDSGAMIRQLRHFASGAGRDATRTVTRGGAEPVFVFSGTGPQWWGMARDLLSADGAFADTAHVIDTEFRALAGWSIIEELLMRGELDAGVSSTEFAQAANFLVQVALVEELAEFGIRPAAVVGHGAGEVSAACVSGMLSLKDAVRVTHHRARAQATTAGSGGMLATGLTLDQALELVADDVAADIAAIDSGTALTLSGTADRLDAIAERLTGQGVPARRLPVDVPYHSALMNPILDDLRTALADLSPQRPRIPLYSTVTGATVAEADWDAEYWCANVRRPVRFADAVTSLIGAGSRVFLEVGAHPVLSGDIHQTLCDTGETGATVPTLDREQPDSASIRTTLAGLFSAGALDPAGFFPSDRRDTTTEREPSAYARNSPRPSGTRR</sequence>
<evidence type="ECO:0000259" key="5">
    <source>
        <dbReference type="SMART" id="SM00827"/>
    </source>
</evidence>